<dbReference type="OrthoDB" id="3174341at2759"/>
<proteinExistence type="predicted"/>
<organism evidence="2 3">
    <name type="scientific">Collybiopsis luxurians FD-317 M1</name>
    <dbReference type="NCBI Taxonomy" id="944289"/>
    <lineage>
        <taxon>Eukaryota</taxon>
        <taxon>Fungi</taxon>
        <taxon>Dikarya</taxon>
        <taxon>Basidiomycota</taxon>
        <taxon>Agaricomycotina</taxon>
        <taxon>Agaricomycetes</taxon>
        <taxon>Agaricomycetidae</taxon>
        <taxon>Agaricales</taxon>
        <taxon>Marasmiineae</taxon>
        <taxon>Omphalotaceae</taxon>
        <taxon>Collybiopsis</taxon>
        <taxon>Collybiopsis luxurians</taxon>
    </lineage>
</organism>
<feature type="transmembrane region" description="Helical" evidence="1">
    <location>
        <begin position="46"/>
        <end position="65"/>
    </location>
</feature>
<keyword evidence="1" id="KW-0472">Membrane</keyword>
<name>A0A0D0BAR9_9AGAR</name>
<evidence type="ECO:0000313" key="2">
    <source>
        <dbReference type="EMBL" id="KIK51396.1"/>
    </source>
</evidence>
<evidence type="ECO:0000313" key="3">
    <source>
        <dbReference type="Proteomes" id="UP000053593"/>
    </source>
</evidence>
<gene>
    <name evidence="2" type="ORF">GYMLUDRAFT_252092</name>
</gene>
<sequence>MTPGDQEALFNTGSNTILNILNLIVISLGYGGLVLMTCISLHTLRIALFICCIVMLLSFTLYFLYDSVSILAYTFEDFVGYTDVATVVWLEIGFVTAKVLILMGDVIVVWRAWVLLPGNLSGKVLLTVLMLANIGLNIADCVEDYVSVSQVAIGIVPALDWISYAASLAINISSTLFIVWKFW</sequence>
<keyword evidence="1" id="KW-1133">Transmembrane helix</keyword>
<feature type="transmembrane region" description="Helical" evidence="1">
    <location>
        <begin position="161"/>
        <end position="180"/>
    </location>
</feature>
<feature type="transmembrane region" description="Helical" evidence="1">
    <location>
        <begin position="120"/>
        <end position="139"/>
    </location>
</feature>
<feature type="transmembrane region" description="Helical" evidence="1">
    <location>
        <begin position="20"/>
        <end position="39"/>
    </location>
</feature>
<evidence type="ECO:0000256" key="1">
    <source>
        <dbReference type="SAM" id="Phobius"/>
    </source>
</evidence>
<reference evidence="2 3" key="1">
    <citation type="submission" date="2014-04" db="EMBL/GenBank/DDBJ databases">
        <title>Evolutionary Origins and Diversification of the Mycorrhizal Mutualists.</title>
        <authorList>
            <consortium name="DOE Joint Genome Institute"/>
            <consortium name="Mycorrhizal Genomics Consortium"/>
            <person name="Kohler A."/>
            <person name="Kuo A."/>
            <person name="Nagy L.G."/>
            <person name="Floudas D."/>
            <person name="Copeland A."/>
            <person name="Barry K.W."/>
            <person name="Cichocki N."/>
            <person name="Veneault-Fourrey C."/>
            <person name="LaButti K."/>
            <person name="Lindquist E.A."/>
            <person name="Lipzen A."/>
            <person name="Lundell T."/>
            <person name="Morin E."/>
            <person name="Murat C."/>
            <person name="Riley R."/>
            <person name="Ohm R."/>
            <person name="Sun H."/>
            <person name="Tunlid A."/>
            <person name="Henrissat B."/>
            <person name="Grigoriev I.V."/>
            <person name="Hibbett D.S."/>
            <person name="Martin F."/>
        </authorList>
    </citation>
    <scope>NUCLEOTIDE SEQUENCE [LARGE SCALE GENOMIC DNA]</scope>
    <source>
        <strain evidence="2 3">FD-317 M1</strain>
    </source>
</reference>
<dbReference type="HOGENOM" id="CLU_071641_2_0_1"/>
<dbReference type="Proteomes" id="UP000053593">
    <property type="component" value="Unassembled WGS sequence"/>
</dbReference>
<protein>
    <submittedName>
        <fullName evidence="2">Uncharacterized protein</fullName>
    </submittedName>
</protein>
<keyword evidence="1" id="KW-0812">Transmembrane</keyword>
<dbReference type="AlphaFoldDB" id="A0A0D0BAR9"/>
<feature type="transmembrane region" description="Helical" evidence="1">
    <location>
        <begin position="85"/>
        <end position="108"/>
    </location>
</feature>
<dbReference type="EMBL" id="KN834864">
    <property type="protein sequence ID" value="KIK51396.1"/>
    <property type="molecule type" value="Genomic_DNA"/>
</dbReference>
<accession>A0A0D0BAR9</accession>
<keyword evidence="3" id="KW-1185">Reference proteome</keyword>